<comment type="similarity">
    <text evidence="1">Belongs to the Gfo/Idh/MocA family.</text>
</comment>
<dbReference type="SUPFAM" id="SSF51735">
    <property type="entry name" value="NAD(P)-binding Rossmann-fold domains"/>
    <property type="match status" value="1"/>
</dbReference>
<protein>
    <submittedName>
        <fullName evidence="5">Oxidoreductase</fullName>
    </submittedName>
</protein>
<dbReference type="GO" id="GO:0016491">
    <property type="term" value="F:oxidoreductase activity"/>
    <property type="evidence" value="ECO:0007669"/>
    <property type="project" value="UniProtKB-KW"/>
</dbReference>
<evidence type="ECO:0000259" key="3">
    <source>
        <dbReference type="Pfam" id="PF01408"/>
    </source>
</evidence>
<dbReference type="PATRIC" id="fig|1420583.3.peg.4239"/>
<dbReference type="InterPro" id="IPR000683">
    <property type="entry name" value="Gfo/Idh/MocA-like_OxRdtase_N"/>
</dbReference>
<sequence>MAILTARIRVGLIGYGMAGRVFHAPLIRAAPGLELAAIVTSRAEAVAALDPAIPCVALTADLLADPAIQAVVVATPSATHAAIAADALRAGKHVVVDKPFALSLDEAKALAALARSSGRRLAVFHNRRFDSDFLSIRAAIEEGAIGQVTHFESHFDRFRPEVRDRWREDGSAGSGVWFDLGPHLVDQALALFGRPLAVSADIVALRPGSGADDWAHVVLRYERMRVVLHASLNAPDDGGGGRPRFAVHGDKGSLIKRRIDPQEAQLIGGMRPGDAGWGVDSDPVAVYDRDGGMTLRPATRGCQEQFYRQMADTWTRGSVAPILLDEAVAVQEVIEAALLSARKDRVVAMPLP</sequence>
<dbReference type="EMBL" id="JACT01000007">
    <property type="protein sequence ID" value="KMS52107.1"/>
    <property type="molecule type" value="Genomic_DNA"/>
</dbReference>
<gene>
    <name evidence="5" type="ORF">V473_22130</name>
</gene>
<feature type="domain" description="GFO/IDH/MocA-like oxidoreductase" evidence="4">
    <location>
        <begin position="133"/>
        <end position="254"/>
    </location>
</feature>
<dbReference type="Gene3D" id="3.40.50.720">
    <property type="entry name" value="NAD(P)-binding Rossmann-like Domain"/>
    <property type="match status" value="1"/>
</dbReference>
<dbReference type="Gene3D" id="3.30.360.10">
    <property type="entry name" value="Dihydrodipicolinate Reductase, domain 2"/>
    <property type="match status" value="1"/>
</dbReference>
<dbReference type="InterPro" id="IPR036291">
    <property type="entry name" value="NAD(P)-bd_dom_sf"/>
</dbReference>
<dbReference type="PANTHER" id="PTHR43708">
    <property type="entry name" value="CONSERVED EXPRESSED OXIDOREDUCTASE (EUROFUNG)"/>
    <property type="match status" value="1"/>
</dbReference>
<dbReference type="Proteomes" id="UP000052232">
    <property type="component" value="Unassembled WGS sequence"/>
</dbReference>
<accession>A0A0J7XK82</accession>
<reference evidence="5 6" key="1">
    <citation type="journal article" date="2015" name="G3 (Bethesda)">
        <title>Insights into Ongoing Evolution of the Hexachlorocyclohexane Catabolic Pathway from Comparative Genomics of Ten Sphingomonadaceae Strains.</title>
        <authorList>
            <person name="Pearce S.L."/>
            <person name="Oakeshott J.G."/>
            <person name="Pandey G."/>
        </authorList>
    </citation>
    <scope>NUCLEOTIDE SEQUENCE [LARGE SCALE GENOMIC DNA]</scope>
    <source>
        <strain evidence="5 6">LL01</strain>
    </source>
</reference>
<dbReference type="InterPro" id="IPR055170">
    <property type="entry name" value="GFO_IDH_MocA-like_dom"/>
</dbReference>
<organism evidence="5 6">
    <name type="scientific">Sphingobium cupriresistens LL01</name>
    <dbReference type="NCBI Taxonomy" id="1420583"/>
    <lineage>
        <taxon>Bacteria</taxon>
        <taxon>Pseudomonadati</taxon>
        <taxon>Pseudomonadota</taxon>
        <taxon>Alphaproteobacteria</taxon>
        <taxon>Sphingomonadales</taxon>
        <taxon>Sphingomonadaceae</taxon>
        <taxon>Sphingobium</taxon>
    </lineage>
</organism>
<dbReference type="InterPro" id="IPR051317">
    <property type="entry name" value="Gfo/Idh/MocA_oxidoreduct"/>
</dbReference>
<dbReference type="AlphaFoldDB" id="A0A0J7XK82"/>
<dbReference type="Pfam" id="PF01408">
    <property type="entry name" value="GFO_IDH_MocA"/>
    <property type="match status" value="1"/>
</dbReference>
<name>A0A0J7XK82_9SPHN</name>
<evidence type="ECO:0000259" key="4">
    <source>
        <dbReference type="Pfam" id="PF22725"/>
    </source>
</evidence>
<keyword evidence="2" id="KW-0560">Oxidoreductase</keyword>
<dbReference type="STRING" id="1420583.V473_22130"/>
<evidence type="ECO:0000313" key="5">
    <source>
        <dbReference type="EMBL" id="KMS52107.1"/>
    </source>
</evidence>
<evidence type="ECO:0000313" key="6">
    <source>
        <dbReference type="Proteomes" id="UP000052232"/>
    </source>
</evidence>
<dbReference type="PANTHER" id="PTHR43708:SF5">
    <property type="entry name" value="CONSERVED EXPRESSED OXIDOREDUCTASE (EUROFUNG)-RELATED"/>
    <property type="match status" value="1"/>
</dbReference>
<dbReference type="Pfam" id="PF22725">
    <property type="entry name" value="GFO_IDH_MocA_C3"/>
    <property type="match status" value="1"/>
</dbReference>
<feature type="domain" description="Gfo/Idh/MocA-like oxidoreductase N-terminal" evidence="3">
    <location>
        <begin position="8"/>
        <end position="125"/>
    </location>
</feature>
<keyword evidence="6" id="KW-1185">Reference proteome</keyword>
<dbReference type="GO" id="GO:0000166">
    <property type="term" value="F:nucleotide binding"/>
    <property type="evidence" value="ECO:0007669"/>
    <property type="project" value="InterPro"/>
</dbReference>
<dbReference type="NCBIfam" id="NF008607">
    <property type="entry name" value="PRK11579.1"/>
    <property type="match status" value="1"/>
</dbReference>
<evidence type="ECO:0000256" key="1">
    <source>
        <dbReference type="ARBA" id="ARBA00010928"/>
    </source>
</evidence>
<comment type="caution">
    <text evidence="5">The sequence shown here is derived from an EMBL/GenBank/DDBJ whole genome shotgun (WGS) entry which is preliminary data.</text>
</comment>
<dbReference type="SUPFAM" id="SSF55347">
    <property type="entry name" value="Glyceraldehyde-3-phosphate dehydrogenase-like, C-terminal domain"/>
    <property type="match status" value="1"/>
</dbReference>
<proteinExistence type="inferred from homology"/>
<evidence type="ECO:0000256" key="2">
    <source>
        <dbReference type="ARBA" id="ARBA00023002"/>
    </source>
</evidence>